<dbReference type="InterPro" id="IPR052913">
    <property type="entry name" value="Glycopeptide_resist_protein"/>
</dbReference>
<evidence type="ECO:0000313" key="4">
    <source>
        <dbReference type="EMBL" id="NBC73125.1"/>
    </source>
</evidence>
<dbReference type="Proteomes" id="UP000558113">
    <property type="component" value="Unassembled WGS sequence"/>
</dbReference>
<evidence type="ECO:0000259" key="3">
    <source>
        <dbReference type="SMART" id="SM01208"/>
    </source>
</evidence>
<keyword evidence="1" id="KW-0732">Signal</keyword>
<dbReference type="InterPro" id="IPR011098">
    <property type="entry name" value="G5_dom"/>
</dbReference>
<feature type="compositionally biased region" description="Basic and acidic residues" evidence="2">
    <location>
        <begin position="480"/>
        <end position="489"/>
    </location>
</feature>
<dbReference type="OrthoDB" id="9813301at2"/>
<dbReference type="PANTHER" id="PTHR35788">
    <property type="entry name" value="EXPORTED PROTEIN-RELATED"/>
    <property type="match status" value="1"/>
</dbReference>
<accession>A0A7X5C4A9</accession>
<evidence type="ECO:0000256" key="2">
    <source>
        <dbReference type="SAM" id="MobiDB-lite"/>
    </source>
</evidence>
<dbReference type="Pfam" id="PF07501">
    <property type="entry name" value="G5"/>
    <property type="match status" value="1"/>
</dbReference>
<reference evidence="4 5" key="1">
    <citation type="submission" date="2020-01" db="EMBL/GenBank/DDBJ databases">
        <title>Paenibacillus soybeanensis sp. nov. isolated from the nodules of soybean (Glycine max(L.) Merr).</title>
        <authorList>
            <person name="Wang H."/>
        </authorList>
    </citation>
    <scope>NUCLEOTIDE SEQUENCE [LARGE SCALE GENOMIC DNA]</scope>
    <source>
        <strain evidence="4 5">DSM 23054</strain>
    </source>
</reference>
<feature type="domain" description="G5" evidence="3">
    <location>
        <begin position="398"/>
        <end position="475"/>
    </location>
</feature>
<gene>
    <name evidence="4" type="ORF">GT003_29545</name>
</gene>
<dbReference type="Pfam" id="PF04294">
    <property type="entry name" value="VanW"/>
    <property type="match status" value="1"/>
</dbReference>
<protein>
    <recommendedName>
        <fullName evidence="3">G5 domain-containing protein</fullName>
    </recommendedName>
</protein>
<dbReference type="Gene3D" id="2.20.230.10">
    <property type="entry name" value="Resuscitation-promoting factor rpfb"/>
    <property type="match status" value="1"/>
</dbReference>
<proteinExistence type="predicted"/>
<feature type="region of interest" description="Disordered" evidence="2">
    <location>
        <begin position="468"/>
        <end position="495"/>
    </location>
</feature>
<evidence type="ECO:0000256" key="1">
    <source>
        <dbReference type="ARBA" id="ARBA00022729"/>
    </source>
</evidence>
<dbReference type="RefSeq" id="WP_161704804.1">
    <property type="nucleotide sequence ID" value="NZ_JAAAMU010000027.1"/>
</dbReference>
<dbReference type="SMART" id="SM01208">
    <property type="entry name" value="G5"/>
    <property type="match status" value="1"/>
</dbReference>
<dbReference type="AlphaFoldDB" id="A0A7X5C4A9"/>
<evidence type="ECO:0000313" key="5">
    <source>
        <dbReference type="Proteomes" id="UP000558113"/>
    </source>
</evidence>
<comment type="caution">
    <text evidence="4">The sequence shown here is derived from an EMBL/GenBank/DDBJ whole genome shotgun (WGS) entry which is preliminary data.</text>
</comment>
<organism evidence="4 5">
    <name type="scientific">Paenibacillus sacheonensis</name>
    <dbReference type="NCBI Taxonomy" id="742054"/>
    <lineage>
        <taxon>Bacteria</taxon>
        <taxon>Bacillati</taxon>
        <taxon>Bacillota</taxon>
        <taxon>Bacilli</taxon>
        <taxon>Bacillales</taxon>
        <taxon>Paenibacillaceae</taxon>
        <taxon>Paenibacillus</taxon>
    </lineage>
</organism>
<dbReference type="EMBL" id="JAAAMU010000027">
    <property type="protein sequence ID" value="NBC73125.1"/>
    <property type="molecule type" value="Genomic_DNA"/>
</dbReference>
<dbReference type="InterPro" id="IPR007391">
    <property type="entry name" value="Vancomycin_resist_VanW"/>
</dbReference>
<sequence>MKTKGIHIVWTLTVLCLLLFSSGWGGVWIYASQQSVPRALELRIDAARADKTKTILPEGGTAIDLGGLDIPEAKQKLADRKTALEQLRLTAAGGPSNNLRNSWALADLGFTVNIKPAIAALETLENGSLMARADARWHFPDRLSLSISWDRTVFLKKMRNAWGYLEAGEPVDAKRTIRDDDSIVYTPHKDAFRLDPDTMFSRAAQALGQVLGQDWSGSLKPIAIPIELKVVHPAITLDRLKAEGVTRMISSFTTNFRTSGSGRAYNVEMTARSLNDWELAPGEVFDYSKVVAATNEHYGYRAAPVILNGAFVDGVGGGICQVSSTLYNAVLRAGLELVERRNHSLPVAYLPMGQDATFAEGAINFRFKNTTGKTLIVRTVVNNRQLTVKLFGTMPKNVSYKITSKTLSTIAPTIKEVARASLEPGSRLLLTPGKSGYVVETFRSKLVDGKVVASSRISRDTYKAQPAVYAVAPEQSSPGSKEDDEKPLLEDGVAE</sequence>
<keyword evidence="5" id="KW-1185">Reference proteome</keyword>
<dbReference type="PANTHER" id="PTHR35788:SF1">
    <property type="entry name" value="EXPORTED PROTEIN"/>
    <property type="match status" value="1"/>
</dbReference>
<name>A0A7X5C4A9_9BACL</name>